<sequence length="71" mass="8161">MEMGSYTIQSFLYFIKVTATIIAKARVNIGSTLGNLFAIRIFTIKNSERVTIKSTLACFTKFIKLWFEILF</sequence>
<accession>A0A645HK56</accession>
<evidence type="ECO:0000313" key="1">
    <source>
        <dbReference type="EMBL" id="MPN38986.1"/>
    </source>
</evidence>
<organism evidence="1">
    <name type="scientific">bioreactor metagenome</name>
    <dbReference type="NCBI Taxonomy" id="1076179"/>
    <lineage>
        <taxon>unclassified sequences</taxon>
        <taxon>metagenomes</taxon>
        <taxon>ecological metagenomes</taxon>
    </lineage>
</organism>
<name>A0A645HK56_9ZZZZ</name>
<gene>
    <name evidence="1" type="ORF">SDC9_186511</name>
</gene>
<protein>
    <submittedName>
        <fullName evidence="1">Uncharacterized protein</fullName>
    </submittedName>
</protein>
<dbReference type="EMBL" id="VSSQ01094541">
    <property type="protein sequence ID" value="MPN38986.1"/>
    <property type="molecule type" value="Genomic_DNA"/>
</dbReference>
<proteinExistence type="predicted"/>
<reference evidence="1" key="1">
    <citation type="submission" date="2019-08" db="EMBL/GenBank/DDBJ databases">
        <authorList>
            <person name="Kucharzyk K."/>
            <person name="Murdoch R.W."/>
            <person name="Higgins S."/>
            <person name="Loffler F."/>
        </authorList>
    </citation>
    <scope>NUCLEOTIDE SEQUENCE</scope>
</reference>
<dbReference type="AlphaFoldDB" id="A0A645HK56"/>
<comment type="caution">
    <text evidence="1">The sequence shown here is derived from an EMBL/GenBank/DDBJ whole genome shotgun (WGS) entry which is preliminary data.</text>
</comment>